<gene>
    <name evidence="2" type="ORF">CT157_19730</name>
</gene>
<name>A0A3T0JXD3_PSESX</name>
<dbReference type="Proteomes" id="UP000282760">
    <property type="component" value="Chromosome"/>
</dbReference>
<keyword evidence="1" id="KW-0472">Membrane</keyword>
<dbReference type="EMBL" id="CP024646">
    <property type="protein sequence ID" value="AZV28148.1"/>
    <property type="molecule type" value="Genomic_DNA"/>
</dbReference>
<reference evidence="2 3" key="1">
    <citation type="submission" date="2017-11" db="EMBL/GenBank/DDBJ databases">
        <title>Effect of PGPRs.</title>
        <authorList>
            <person name="Oliva R."/>
            <person name="Nong J."/>
            <person name="Roman V."/>
        </authorList>
    </citation>
    <scope>NUCLEOTIDE SEQUENCE [LARGE SCALE GENOMIC DNA]</scope>
    <source>
        <strain evidence="2">Inb918</strain>
    </source>
</reference>
<organism evidence="2 3">
    <name type="scientific">Pseudomonas syringae</name>
    <dbReference type="NCBI Taxonomy" id="317"/>
    <lineage>
        <taxon>Bacteria</taxon>
        <taxon>Pseudomonadati</taxon>
        <taxon>Pseudomonadota</taxon>
        <taxon>Gammaproteobacteria</taxon>
        <taxon>Pseudomonadales</taxon>
        <taxon>Pseudomonadaceae</taxon>
        <taxon>Pseudomonas</taxon>
    </lineage>
</organism>
<proteinExistence type="predicted"/>
<evidence type="ECO:0000313" key="2">
    <source>
        <dbReference type="EMBL" id="AZV28148.1"/>
    </source>
</evidence>
<evidence type="ECO:0000313" key="3">
    <source>
        <dbReference type="Proteomes" id="UP000282760"/>
    </source>
</evidence>
<sequence length="67" mass="7441">MMAALIVGLWCMGVSMLLMYAYHRDRRIQAAQRDSAALAAKAGAHCECSMVCNHCGRYKVHPDNSVR</sequence>
<dbReference type="AlphaFoldDB" id="A0A3T0JXD3"/>
<protein>
    <submittedName>
        <fullName evidence="2">Uncharacterized protein</fullName>
    </submittedName>
</protein>
<evidence type="ECO:0000256" key="1">
    <source>
        <dbReference type="SAM" id="Phobius"/>
    </source>
</evidence>
<accession>A0A3T0JXD3</accession>
<keyword evidence="1" id="KW-0812">Transmembrane</keyword>
<feature type="transmembrane region" description="Helical" evidence="1">
    <location>
        <begin position="6"/>
        <end position="23"/>
    </location>
</feature>
<keyword evidence="1" id="KW-1133">Transmembrane helix</keyword>